<accession>A0A3P1SJ72</accession>
<dbReference type="Proteomes" id="UP000267535">
    <property type="component" value="Unassembled WGS sequence"/>
</dbReference>
<reference evidence="1 2" key="1">
    <citation type="submission" date="2018-11" db="EMBL/GenBank/DDBJ databases">
        <title>The draft genome sequence of Amphritea balenae JAMM 1525T.</title>
        <authorList>
            <person name="Fang Z."/>
            <person name="Zhang Y."/>
            <person name="Han X."/>
        </authorList>
    </citation>
    <scope>NUCLEOTIDE SEQUENCE [LARGE SCALE GENOMIC DNA]</scope>
    <source>
        <strain evidence="1 2">JAMM 1525</strain>
    </source>
</reference>
<dbReference type="RefSeq" id="WP_124927817.1">
    <property type="nucleotide sequence ID" value="NZ_BMOH01000003.1"/>
</dbReference>
<dbReference type="EMBL" id="RQXV01000014">
    <property type="protein sequence ID" value="RRC97106.1"/>
    <property type="molecule type" value="Genomic_DNA"/>
</dbReference>
<name>A0A3P1SJ72_9GAMM</name>
<keyword evidence="2" id="KW-1185">Reference proteome</keyword>
<proteinExistence type="predicted"/>
<protein>
    <recommendedName>
        <fullName evidence="3">4Fe-4S ferredoxin-type domain-containing protein</fullName>
    </recommendedName>
</protein>
<evidence type="ECO:0000313" key="1">
    <source>
        <dbReference type="EMBL" id="RRC97106.1"/>
    </source>
</evidence>
<dbReference type="OrthoDB" id="6195205at2"/>
<evidence type="ECO:0008006" key="3">
    <source>
        <dbReference type="Google" id="ProtNLM"/>
    </source>
</evidence>
<comment type="caution">
    <text evidence="1">The sequence shown here is derived from an EMBL/GenBank/DDBJ whole genome shotgun (WGS) entry which is preliminary data.</text>
</comment>
<gene>
    <name evidence="1" type="ORF">EHS89_19345</name>
</gene>
<organism evidence="1 2">
    <name type="scientific">Amphritea balenae</name>
    <dbReference type="NCBI Taxonomy" id="452629"/>
    <lineage>
        <taxon>Bacteria</taxon>
        <taxon>Pseudomonadati</taxon>
        <taxon>Pseudomonadota</taxon>
        <taxon>Gammaproteobacteria</taxon>
        <taxon>Oceanospirillales</taxon>
        <taxon>Oceanospirillaceae</taxon>
        <taxon>Amphritea</taxon>
    </lineage>
</organism>
<dbReference type="AlphaFoldDB" id="A0A3P1SJ72"/>
<evidence type="ECO:0000313" key="2">
    <source>
        <dbReference type="Proteomes" id="UP000267535"/>
    </source>
</evidence>
<sequence>MKDSGSEASVVKNAKPQVNTARLIDRLSEKLAEQGLLIRSQLSLDVDDPLFPECLSESLTDEPDEERSKMAESTQDSCVVTLLLIGNVGSSLWPAFSQSPEYQDLLPDPLDRWSLRVGRQLAEEFDARVLFPFGGPPYHPFLSWAKRNDTGFESPLGLTLHPEFGLWHAYRFALAYSGNIDIEAGLDDYQKRADVISPCSNCPDSKVREHNCKEKPCLSSCPVDAFSYQGYQVKRCAAFLAQNPEHDCNLKGCRARRACPVGQNYHYDDLHAQFHMRQFVVSH</sequence>